<dbReference type="CDD" id="cd07185">
    <property type="entry name" value="OmpA_C-like"/>
    <property type="match status" value="1"/>
</dbReference>
<dbReference type="InterPro" id="IPR036737">
    <property type="entry name" value="OmpA-like_sf"/>
</dbReference>
<keyword evidence="2 4" id="KW-0472">Membrane</keyword>
<dbReference type="InterPro" id="IPR006664">
    <property type="entry name" value="OMP_bac"/>
</dbReference>
<comment type="subcellular location">
    <subcellularLocation>
        <location evidence="1">Cell outer membrane</location>
    </subcellularLocation>
</comment>
<dbReference type="RefSeq" id="WP_073582602.1">
    <property type="nucleotide sequence ID" value="NZ_AP024897.1"/>
</dbReference>
<reference evidence="8" key="1">
    <citation type="submission" date="2016-12" db="EMBL/GenBank/DDBJ databases">
        <authorList>
            <person name="Rodrigo-Torres L."/>
            <person name="Arahal R.D."/>
            <person name="Lucena T."/>
        </authorList>
    </citation>
    <scope>NUCLEOTIDE SEQUENCE [LARGE SCALE GENOMIC DNA]</scope>
</reference>
<dbReference type="Pfam" id="PF00691">
    <property type="entry name" value="OmpA"/>
    <property type="match status" value="1"/>
</dbReference>
<dbReference type="PROSITE" id="PS51123">
    <property type="entry name" value="OMPA_2"/>
    <property type="match status" value="1"/>
</dbReference>
<dbReference type="STRING" id="1117707.VQ7734_02302"/>
<evidence type="ECO:0000313" key="7">
    <source>
        <dbReference type="EMBL" id="SHO56533.1"/>
    </source>
</evidence>
<dbReference type="Gene3D" id="3.30.1330.60">
    <property type="entry name" value="OmpA-like domain"/>
    <property type="match status" value="1"/>
</dbReference>
<protein>
    <submittedName>
        <fullName evidence="7">Outer membrane protein P6</fullName>
    </submittedName>
</protein>
<dbReference type="AlphaFoldDB" id="A0A1M7YVE8"/>
<dbReference type="InterPro" id="IPR006665">
    <property type="entry name" value="OmpA-like"/>
</dbReference>
<accession>A0A1M7YVE8</accession>
<evidence type="ECO:0000256" key="1">
    <source>
        <dbReference type="ARBA" id="ARBA00004442"/>
    </source>
</evidence>
<sequence length="227" mass="24775">MLTLQRLLIFAACLSVTASVMAQIQEDHWVRICGKSGLTVKEEVQAGNAIRVSLHQGTKMRTAVPGHQPVRGLLVAELKKTGINQKCAEYFLSSGLSSAAQTGKIPGRVYFRFDSHTLTPASVTVLDSLLAKIKSDSRIVLEGNTDATGPAKYNFSLGLKRAASVQTYLTQHQVATENTRIVSYGENHPVALNTSVQGRRLNRRVDIAVYQSTASEDGMYQDNLNKN</sequence>
<feature type="signal peptide" evidence="5">
    <location>
        <begin position="1"/>
        <end position="22"/>
    </location>
</feature>
<evidence type="ECO:0000256" key="2">
    <source>
        <dbReference type="ARBA" id="ARBA00023136"/>
    </source>
</evidence>
<evidence type="ECO:0000256" key="3">
    <source>
        <dbReference type="ARBA" id="ARBA00023237"/>
    </source>
</evidence>
<proteinExistence type="predicted"/>
<dbReference type="OrthoDB" id="9792521at2"/>
<organism evidence="7 8">
    <name type="scientific">Vibrio quintilis</name>
    <dbReference type="NCBI Taxonomy" id="1117707"/>
    <lineage>
        <taxon>Bacteria</taxon>
        <taxon>Pseudomonadati</taxon>
        <taxon>Pseudomonadota</taxon>
        <taxon>Gammaproteobacteria</taxon>
        <taxon>Vibrionales</taxon>
        <taxon>Vibrionaceae</taxon>
        <taxon>Vibrio</taxon>
    </lineage>
</organism>
<feature type="domain" description="OmpA-like" evidence="6">
    <location>
        <begin position="98"/>
        <end position="213"/>
    </location>
</feature>
<evidence type="ECO:0000259" key="6">
    <source>
        <dbReference type="PROSITE" id="PS51123"/>
    </source>
</evidence>
<dbReference type="EMBL" id="FRFG01000026">
    <property type="protein sequence ID" value="SHO56533.1"/>
    <property type="molecule type" value="Genomic_DNA"/>
</dbReference>
<dbReference type="Proteomes" id="UP000184600">
    <property type="component" value="Unassembled WGS sequence"/>
</dbReference>
<dbReference type="PRINTS" id="PR01021">
    <property type="entry name" value="OMPADOMAIN"/>
</dbReference>
<dbReference type="InterPro" id="IPR050330">
    <property type="entry name" value="Bact_OuterMem_StrucFunc"/>
</dbReference>
<dbReference type="SUPFAM" id="SSF103088">
    <property type="entry name" value="OmpA-like"/>
    <property type="match status" value="1"/>
</dbReference>
<feature type="chain" id="PRO_5012590874" evidence="5">
    <location>
        <begin position="23"/>
        <end position="227"/>
    </location>
</feature>
<name>A0A1M7YVE8_9VIBR</name>
<keyword evidence="3" id="KW-0998">Cell outer membrane</keyword>
<dbReference type="PANTHER" id="PTHR30329">
    <property type="entry name" value="STATOR ELEMENT OF FLAGELLAR MOTOR COMPLEX"/>
    <property type="match status" value="1"/>
</dbReference>
<keyword evidence="5" id="KW-0732">Signal</keyword>
<gene>
    <name evidence="7" type="primary">pal_1</name>
    <name evidence="7" type="ORF">VQ7734_02302</name>
</gene>
<keyword evidence="8" id="KW-1185">Reference proteome</keyword>
<evidence type="ECO:0000256" key="4">
    <source>
        <dbReference type="PROSITE-ProRule" id="PRU00473"/>
    </source>
</evidence>
<evidence type="ECO:0000256" key="5">
    <source>
        <dbReference type="SAM" id="SignalP"/>
    </source>
</evidence>
<evidence type="ECO:0000313" key="8">
    <source>
        <dbReference type="Proteomes" id="UP000184600"/>
    </source>
</evidence>
<dbReference type="GO" id="GO:0009279">
    <property type="term" value="C:cell outer membrane"/>
    <property type="evidence" value="ECO:0007669"/>
    <property type="project" value="UniProtKB-SubCell"/>
</dbReference>
<dbReference type="PANTHER" id="PTHR30329:SF21">
    <property type="entry name" value="LIPOPROTEIN YIAD-RELATED"/>
    <property type="match status" value="1"/>
</dbReference>